<reference evidence="2 3" key="1">
    <citation type="submission" date="2021-06" db="EMBL/GenBank/DDBJ databases">
        <authorList>
            <person name="Palmer J.M."/>
        </authorList>
    </citation>
    <scope>NUCLEOTIDE SEQUENCE [LARGE SCALE GENOMIC DNA]</scope>
    <source>
        <strain evidence="3">if_2019</strain>
        <tissue evidence="2">Muscle</tissue>
    </source>
</reference>
<evidence type="ECO:0000313" key="2">
    <source>
        <dbReference type="EMBL" id="MEQ2243771.1"/>
    </source>
</evidence>
<evidence type="ECO:0000256" key="1">
    <source>
        <dbReference type="SAM" id="SignalP"/>
    </source>
</evidence>
<feature type="chain" id="PRO_5046828458" description="Secreted protein" evidence="1">
    <location>
        <begin position="25"/>
        <end position="110"/>
    </location>
</feature>
<protein>
    <recommendedName>
        <fullName evidence="4">Secreted protein</fullName>
    </recommendedName>
</protein>
<evidence type="ECO:0000313" key="3">
    <source>
        <dbReference type="Proteomes" id="UP001482620"/>
    </source>
</evidence>
<evidence type="ECO:0008006" key="4">
    <source>
        <dbReference type="Google" id="ProtNLM"/>
    </source>
</evidence>
<keyword evidence="1" id="KW-0732">Signal</keyword>
<accession>A0ABV0UHR0</accession>
<name>A0ABV0UHR0_9TELE</name>
<comment type="caution">
    <text evidence="2">The sequence shown here is derived from an EMBL/GenBank/DDBJ whole genome shotgun (WGS) entry which is preliminary data.</text>
</comment>
<feature type="signal peptide" evidence="1">
    <location>
        <begin position="1"/>
        <end position="24"/>
    </location>
</feature>
<dbReference type="Proteomes" id="UP001482620">
    <property type="component" value="Unassembled WGS sequence"/>
</dbReference>
<sequence length="110" mass="12261">MKHPCSNHHSCVLLCVCVYLCVNALKMYSMPLCMNYEFVWMCGKAGVFGPSVFSCLCVTIFALLNEPPGESQDGCRIPHVAAEQQRQGWENTETVAHFNSSFISTVSLYC</sequence>
<gene>
    <name evidence="2" type="ORF">ILYODFUR_010259</name>
</gene>
<proteinExistence type="predicted"/>
<organism evidence="2 3">
    <name type="scientific">Ilyodon furcidens</name>
    <name type="common">goldbreast splitfin</name>
    <dbReference type="NCBI Taxonomy" id="33524"/>
    <lineage>
        <taxon>Eukaryota</taxon>
        <taxon>Metazoa</taxon>
        <taxon>Chordata</taxon>
        <taxon>Craniata</taxon>
        <taxon>Vertebrata</taxon>
        <taxon>Euteleostomi</taxon>
        <taxon>Actinopterygii</taxon>
        <taxon>Neopterygii</taxon>
        <taxon>Teleostei</taxon>
        <taxon>Neoteleostei</taxon>
        <taxon>Acanthomorphata</taxon>
        <taxon>Ovalentaria</taxon>
        <taxon>Atherinomorphae</taxon>
        <taxon>Cyprinodontiformes</taxon>
        <taxon>Goodeidae</taxon>
        <taxon>Ilyodon</taxon>
    </lineage>
</organism>
<dbReference type="EMBL" id="JAHRIQ010070253">
    <property type="protein sequence ID" value="MEQ2243771.1"/>
    <property type="molecule type" value="Genomic_DNA"/>
</dbReference>
<keyword evidence="3" id="KW-1185">Reference proteome</keyword>